<dbReference type="InterPro" id="IPR051811">
    <property type="entry name" value="Cytochrome_c550/c551-like"/>
</dbReference>
<sequence length="267" mass="29358">MHRGKGMKFVGDSRIKANKERNVPKDYSEYPGRTEAFWPNFLLREWLTGSVFLIGFLILVAAHPSPLEQQADPTNAGYIPLPDWYFLFIYQLLKYQFAGGEYIVIGAIVIPGLAFTALLLAPFLDRAPGRTVNKRPIAVGLMLIGVASTIWLTYESVSEVDYQERGEKYAVDVEAQESEVEIDTEAAGYAAYEANCMQCHGEQLQGSGNNPSLLKTEKSVDEIKDIAVNGIGSMPADMFSGSDEERQQLAEFIKETAKANSGGGSGE</sequence>
<proteinExistence type="predicted"/>
<dbReference type="InterPro" id="IPR009056">
    <property type="entry name" value="Cyt_c-like_dom"/>
</dbReference>
<dbReference type="Pfam" id="PF13442">
    <property type="entry name" value="Cytochrome_CBB3"/>
    <property type="match status" value="1"/>
</dbReference>
<keyword evidence="9 11" id="KW-0472">Membrane</keyword>
<comment type="subcellular location">
    <subcellularLocation>
        <location evidence="1">Membrane</location>
        <topology evidence="1">Multi-pass membrane protein</topology>
    </subcellularLocation>
</comment>
<dbReference type="SUPFAM" id="SSF81648">
    <property type="entry name" value="a domain/subunit of cytochrome bc1 complex (Ubiquinol-cytochrome c reductase)"/>
    <property type="match status" value="1"/>
</dbReference>
<keyword evidence="4 11" id="KW-0812">Transmembrane</keyword>
<reference evidence="14 15" key="1">
    <citation type="submission" date="2017-08" db="EMBL/GenBank/DDBJ databases">
        <title>Salimicrobium alkalisoli sp. nov., isolated from saline alkaline soil.</title>
        <authorList>
            <person name="Zhang G."/>
            <person name="Xiong Q."/>
        </authorList>
    </citation>
    <scope>NUCLEOTIDE SEQUENCE [LARGE SCALE GENOMIC DNA]</scope>
    <source>
        <strain evidence="14 15">WN024</strain>
    </source>
</reference>
<comment type="caution">
    <text evidence="14">The sequence shown here is derived from an EMBL/GenBank/DDBJ whole genome shotgun (WGS) entry which is preliminary data.</text>
</comment>
<evidence type="ECO:0000313" key="14">
    <source>
        <dbReference type="EMBL" id="PBB05453.1"/>
    </source>
</evidence>
<keyword evidence="6" id="KW-0249">Electron transport</keyword>
<dbReference type="EMBL" id="NSGH01000012">
    <property type="protein sequence ID" value="PBB05453.1"/>
    <property type="molecule type" value="Genomic_DNA"/>
</dbReference>
<dbReference type="InterPro" id="IPR036909">
    <property type="entry name" value="Cyt_c-like_dom_sf"/>
</dbReference>
<evidence type="ECO:0000256" key="10">
    <source>
        <dbReference type="PROSITE-ProRule" id="PRU00433"/>
    </source>
</evidence>
<evidence type="ECO:0000256" key="4">
    <source>
        <dbReference type="ARBA" id="ARBA00022692"/>
    </source>
</evidence>
<evidence type="ECO:0000256" key="2">
    <source>
        <dbReference type="ARBA" id="ARBA00022448"/>
    </source>
</evidence>
<dbReference type="Gene3D" id="1.10.760.10">
    <property type="entry name" value="Cytochrome c-like domain"/>
    <property type="match status" value="1"/>
</dbReference>
<evidence type="ECO:0000256" key="9">
    <source>
        <dbReference type="ARBA" id="ARBA00023136"/>
    </source>
</evidence>
<feature type="domain" description="Cytochrome b/b6 C-terminal region profile" evidence="12">
    <location>
        <begin position="27"/>
        <end position="154"/>
    </location>
</feature>
<feature type="domain" description="Cytochrome c" evidence="13">
    <location>
        <begin position="183"/>
        <end position="257"/>
    </location>
</feature>
<evidence type="ECO:0000256" key="1">
    <source>
        <dbReference type="ARBA" id="ARBA00004141"/>
    </source>
</evidence>
<name>A0ABX4HQG0_9BACI</name>
<dbReference type="SUPFAM" id="SSF46626">
    <property type="entry name" value="Cytochrome c"/>
    <property type="match status" value="1"/>
</dbReference>
<dbReference type="PANTHER" id="PTHR37823:SF4">
    <property type="entry name" value="MENAQUINOL-CYTOCHROME C REDUCTASE CYTOCHROME B_C SUBUNIT"/>
    <property type="match status" value="1"/>
</dbReference>
<evidence type="ECO:0000256" key="8">
    <source>
        <dbReference type="ARBA" id="ARBA00023004"/>
    </source>
</evidence>
<dbReference type="Proteomes" id="UP000217561">
    <property type="component" value="Unassembled WGS sequence"/>
</dbReference>
<keyword evidence="15" id="KW-1185">Reference proteome</keyword>
<dbReference type="InterPro" id="IPR005798">
    <property type="entry name" value="Cyt_b/b6_C"/>
</dbReference>
<evidence type="ECO:0000313" key="15">
    <source>
        <dbReference type="Proteomes" id="UP000217561"/>
    </source>
</evidence>
<keyword evidence="5 10" id="KW-0479">Metal-binding</keyword>
<dbReference type="PROSITE" id="PS51007">
    <property type="entry name" value="CYTC"/>
    <property type="match status" value="1"/>
</dbReference>
<feature type="transmembrane region" description="Helical" evidence="11">
    <location>
        <begin position="136"/>
        <end position="154"/>
    </location>
</feature>
<feature type="transmembrane region" description="Helical" evidence="11">
    <location>
        <begin position="41"/>
        <end position="62"/>
    </location>
</feature>
<dbReference type="InterPro" id="IPR027387">
    <property type="entry name" value="Cytb/b6-like_sf"/>
</dbReference>
<dbReference type="PROSITE" id="PS51003">
    <property type="entry name" value="CYTB_CTER"/>
    <property type="match status" value="1"/>
</dbReference>
<keyword evidence="7 11" id="KW-1133">Transmembrane helix</keyword>
<organism evidence="14 15">
    <name type="scientific">Salimicrobium humidisoli</name>
    <dbReference type="NCBI Taxonomy" id="2029857"/>
    <lineage>
        <taxon>Bacteria</taxon>
        <taxon>Bacillati</taxon>
        <taxon>Bacillota</taxon>
        <taxon>Bacilli</taxon>
        <taxon>Bacillales</taxon>
        <taxon>Bacillaceae</taxon>
        <taxon>Salimicrobium</taxon>
    </lineage>
</organism>
<dbReference type="InterPro" id="IPR036150">
    <property type="entry name" value="Cyt_b/b6_C_sf"/>
</dbReference>
<dbReference type="Pfam" id="PF00032">
    <property type="entry name" value="Cytochrom_B_C"/>
    <property type="match status" value="1"/>
</dbReference>
<dbReference type="Gene3D" id="1.20.810.10">
    <property type="entry name" value="Cytochrome Bc1 Complex, Chain C"/>
    <property type="match status" value="1"/>
</dbReference>
<keyword evidence="3 10" id="KW-0349">Heme</keyword>
<keyword evidence="8 10" id="KW-0408">Iron</keyword>
<dbReference type="RefSeq" id="WP_095822257.1">
    <property type="nucleotide sequence ID" value="NZ_NSGH01000012.1"/>
</dbReference>
<evidence type="ECO:0000256" key="3">
    <source>
        <dbReference type="ARBA" id="ARBA00022617"/>
    </source>
</evidence>
<evidence type="ECO:0000256" key="7">
    <source>
        <dbReference type="ARBA" id="ARBA00022989"/>
    </source>
</evidence>
<feature type="transmembrane region" description="Helical" evidence="11">
    <location>
        <begin position="102"/>
        <end position="124"/>
    </location>
</feature>
<evidence type="ECO:0000256" key="11">
    <source>
        <dbReference type="SAM" id="Phobius"/>
    </source>
</evidence>
<keyword evidence="2" id="KW-0813">Transport</keyword>
<dbReference type="PANTHER" id="PTHR37823">
    <property type="entry name" value="CYTOCHROME C-553-LIKE"/>
    <property type="match status" value="1"/>
</dbReference>
<protein>
    <submittedName>
        <fullName evidence="14">Cytochrome C oxidase Cbb3</fullName>
    </submittedName>
</protein>
<gene>
    <name evidence="14" type="ORF">CKW00_08660</name>
</gene>
<evidence type="ECO:0000256" key="5">
    <source>
        <dbReference type="ARBA" id="ARBA00022723"/>
    </source>
</evidence>
<evidence type="ECO:0000259" key="13">
    <source>
        <dbReference type="PROSITE" id="PS51007"/>
    </source>
</evidence>
<evidence type="ECO:0000259" key="12">
    <source>
        <dbReference type="PROSITE" id="PS51003"/>
    </source>
</evidence>
<evidence type="ECO:0000256" key="6">
    <source>
        <dbReference type="ARBA" id="ARBA00022982"/>
    </source>
</evidence>
<accession>A0ABX4HQG0</accession>